<dbReference type="AlphaFoldDB" id="N4WSD7"/>
<sequence length="262" mass="30376">MQTKGLRWFIIFFMMVSYFSVEVIAANESMQKPEEVEVIFFDLPHGESTLLRNHQGEHILINTGSDKSQESLFRQLDKLHVNTIETVIITSNSDEYSGNVDDVMKRYNTEQIIVPQRIQSQWMGDSKIQTWTVENQYTLWEDLKVNVLDETSDGDISFLLSFGDESILFLNNKEIDIEQRLIDFNIQTDIVKIAAFASGHSPTEQFLEQVDPYISIIFHSQTHQVNEGLIERLNATWIDVYFLKQTGTTVIRLTKHDYEVLS</sequence>
<organism evidence="2 3">
    <name type="scientific">Gracilibacillus halophilus YIM-C55.5</name>
    <dbReference type="NCBI Taxonomy" id="1308866"/>
    <lineage>
        <taxon>Bacteria</taxon>
        <taxon>Bacillati</taxon>
        <taxon>Bacillota</taxon>
        <taxon>Bacilli</taxon>
        <taxon>Bacillales</taxon>
        <taxon>Bacillaceae</taxon>
        <taxon>Gracilibacillus</taxon>
    </lineage>
</organism>
<name>N4WSD7_9BACI</name>
<dbReference type="InterPro" id="IPR052159">
    <property type="entry name" value="Competence_DNA_uptake"/>
</dbReference>
<comment type="caution">
    <text evidence="2">The sequence shown here is derived from an EMBL/GenBank/DDBJ whole genome shotgun (WGS) entry which is preliminary data.</text>
</comment>
<dbReference type="SUPFAM" id="SSF56281">
    <property type="entry name" value="Metallo-hydrolase/oxidoreductase"/>
    <property type="match status" value="1"/>
</dbReference>
<protein>
    <submittedName>
        <fullName evidence="2">Hydrolase</fullName>
    </submittedName>
</protein>
<dbReference type="PANTHER" id="PTHR30619">
    <property type="entry name" value="DNA INTERNALIZATION/COMPETENCE PROTEIN COMEC/REC2"/>
    <property type="match status" value="1"/>
</dbReference>
<keyword evidence="3" id="KW-1185">Reference proteome</keyword>
<keyword evidence="1" id="KW-0472">Membrane</keyword>
<evidence type="ECO:0000313" key="2">
    <source>
        <dbReference type="EMBL" id="ENH97315.1"/>
    </source>
</evidence>
<reference evidence="2 3" key="1">
    <citation type="submission" date="2013-03" db="EMBL/GenBank/DDBJ databases">
        <title>Draft genome sequence of Gracibacillus halophilus YIM-C55.5, a moderately halophilic and thermophilic organism from the Xiaochaidamu salt lake.</title>
        <authorList>
            <person name="Sugumar T."/>
            <person name="Polireddy D.R."/>
            <person name="Antony A."/>
            <person name="Madhava Y.R."/>
            <person name="Sivakumar N."/>
        </authorList>
    </citation>
    <scope>NUCLEOTIDE SEQUENCE [LARGE SCALE GENOMIC DNA]</scope>
    <source>
        <strain evidence="2 3">YIM-C55.5</strain>
    </source>
</reference>
<dbReference type="GO" id="GO:0016787">
    <property type="term" value="F:hydrolase activity"/>
    <property type="evidence" value="ECO:0007669"/>
    <property type="project" value="UniProtKB-KW"/>
</dbReference>
<dbReference type="EMBL" id="APML01000019">
    <property type="protein sequence ID" value="ENH97315.1"/>
    <property type="molecule type" value="Genomic_DNA"/>
</dbReference>
<proteinExistence type="predicted"/>
<keyword evidence="1" id="KW-0812">Transmembrane</keyword>
<dbReference type="eggNOG" id="COG2333">
    <property type="taxonomic scope" value="Bacteria"/>
</dbReference>
<accession>N4WSD7</accession>
<keyword evidence="2" id="KW-0378">Hydrolase</keyword>
<evidence type="ECO:0000256" key="1">
    <source>
        <dbReference type="SAM" id="Phobius"/>
    </source>
</evidence>
<dbReference type="Proteomes" id="UP000012283">
    <property type="component" value="Unassembled WGS sequence"/>
</dbReference>
<feature type="transmembrane region" description="Helical" evidence="1">
    <location>
        <begin position="6"/>
        <end position="25"/>
    </location>
</feature>
<dbReference type="PANTHER" id="PTHR30619:SF1">
    <property type="entry name" value="RECOMBINATION PROTEIN 2"/>
    <property type="match status" value="1"/>
</dbReference>
<keyword evidence="1" id="KW-1133">Transmembrane helix</keyword>
<evidence type="ECO:0000313" key="3">
    <source>
        <dbReference type="Proteomes" id="UP000012283"/>
    </source>
</evidence>
<dbReference type="Gene3D" id="3.60.15.10">
    <property type="entry name" value="Ribonuclease Z/Hydroxyacylglutathione hydrolase-like"/>
    <property type="match status" value="1"/>
</dbReference>
<dbReference type="InterPro" id="IPR036866">
    <property type="entry name" value="RibonucZ/Hydroxyglut_hydro"/>
</dbReference>
<dbReference type="PATRIC" id="fig|1308866.3.peg.977"/>
<dbReference type="STRING" id="1308866.J416_04833"/>
<gene>
    <name evidence="2" type="ORF">J416_04833</name>
</gene>